<sequence>MKDLPESSGAYPGSESTAEEILDLAVAYAEAANALFDGARSAGPLSYAPARLCAIHATELFLNAFLRSKGESPERIRGRLHSLADDDFCQALRLKKRTAKHLFDMTARREYLISRYAPDLTSQHTELTRLRATLNEIHSKVLSMLR</sequence>
<dbReference type="OrthoDB" id="7854481at2"/>
<keyword evidence="2" id="KW-1185">Reference proteome</keyword>
<reference evidence="1 2" key="1">
    <citation type="journal article" date="2015" name="Int. J. Syst. Evol. Microbiol.">
        <title>Aestuariivita atlantica sp. nov., isolated from deep sea sediment of the Atlantic Ocean.</title>
        <authorList>
            <person name="Li G."/>
            <person name="Lai Q."/>
            <person name="Du Y."/>
            <person name="Liu X."/>
            <person name="Sun F."/>
            <person name="Shao Z."/>
        </authorList>
    </citation>
    <scope>NUCLEOTIDE SEQUENCE [LARGE SCALE GENOMIC DNA]</scope>
    <source>
        <strain evidence="1 2">22II-S11-z3</strain>
    </source>
</reference>
<protein>
    <recommendedName>
        <fullName evidence="3">HEPN domain-containing protein</fullName>
    </recommendedName>
</protein>
<comment type="caution">
    <text evidence="1">The sequence shown here is derived from an EMBL/GenBank/DDBJ whole genome shotgun (WGS) entry which is preliminary data.</text>
</comment>
<dbReference type="EMBL" id="AQQZ01000009">
    <property type="protein sequence ID" value="KNG92492.1"/>
    <property type="molecule type" value="Genomic_DNA"/>
</dbReference>
<name>A0A0L1JLA4_9RHOB</name>
<dbReference type="Proteomes" id="UP000036938">
    <property type="component" value="Unassembled WGS sequence"/>
</dbReference>
<proteinExistence type="predicted"/>
<evidence type="ECO:0000313" key="1">
    <source>
        <dbReference type="EMBL" id="KNG92492.1"/>
    </source>
</evidence>
<dbReference type="STRING" id="1317121.ATO11_17995"/>
<evidence type="ECO:0000313" key="2">
    <source>
        <dbReference type="Proteomes" id="UP000036938"/>
    </source>
</evidence>
<evidence type="ECO:0008006" key="3">
    <source>
        <dbReference type="Google" id="ProtNLM"/>
    </source>
</evidence>
<dbReference type="RefSeq" id="WP_050532294.1">
    <property type="nucleotide sequence ID" value="NZ_AQQZ01000009.1"/>
</dbReference>
<accession>A0A0L1JLA4</accession>
<organism evidence="1 2">
    <name type="scientific">Pseudaestuariivita atlantica</name>
    <dbReference type="NCBI Taxonomy" id="1317121"/>
    <lineage>
        <taxon>Bacteria</taxon>
        <taxon>Pseudomonadati</taxon>
        <taxon>Pseudomonadota</taxon>
        <taxon>Alphaproteobacteria</taxon>
        <taxon>Rhodobacterales</taxon>
        <taxon>Paracoccaceae</taxon>
        <taxon>Pseudaestuariivita</taxon>
    </lineage>
</organism>
<gene>
    <name evidence="1" type="ORF">ATO11_17995</name>
</gene>
<dbReference type="AlphaFoldDB" id="A0A0L1JLA4"/>